<reference evidence="3 4" key="1">
    <citation type="submission" date="2020-07" db="EMBL/GenBank/DDBJ databases">
        <title>Sequencing the genomes of 1000 actinobacteria strains.</title>
        <authorList>
            <person name="Klenk H.-P."/>
        </authorList>
    </citation>
    <scope>NUCLEOTIDE SEQUENCE [LARGE SCALE GENOMIC DNA]</scope>
    <source>
        <strain evidence="3 4">DSM 42178</strain>
    </source>
</reference>
<organism evidence="3 4">
    <name type="scientific">Allostreptomyces psammosilenae</name>
    <dbReference type="NCBI Taxonomy" id="1892865"/>
    <lineage>
        <taxon>Bacteria</taxon>
        <taxon>Bacillati</taxon>
        <taxon>Actinomycetota</taxon>
        <taxon>Actinomycetes</taxon>
        <taxon>Kitasatosporales</taxon>
        <taxon>Streptomycetaceae</taxon>
        <taxon>Allostreptomyces</taxon>
    </lineage>
</organism>
<proteinExistence type="inferred from homology"/>
<dbReference type="EMBL" id="JACBZD010000001">
    <property type="protein sequence ID" value="NYI05154.1"/>
    <property type="molecule type" value="Genomic_DNA"/>
</dbReference>
<evidence type="ECO:0000313" key="3">
    <source>
        <dbReference type="EMBL" id="NYI05154.1"/>
    </source>
</evidence>
<dbReference type="GO" id="GO:0008410">
    <property type="term" value="F:CoA-transferase activity"/>
    <property type="evidence" value="ECO:0007669"/>
    <property type="project" value="InterPro"/>
</dbReference>
<gene>
    <name evidence="3" type="ORF">FHU37_002097</name>
</gene>
<evidence type="ECO:0000256" key="1">
    <source>
        <dbReference type="ARBA" id="ARBA00007047"/>
    </source>
</evidence>
<comment type="similarity">
    <text evidence="1">Belongs to the 3-oxoacid CoA-transferase subunit B family.</text>
</comment>
<dbReference type="Pfam" id="PF01144">
    <property type="entry name" value="CoA_trans"/>
    <property type="match status" value="1"/>
</dbReference>
<protein>
    <submittedName>
        <fullName evidence="3">Acyl CoA:acetate/3-ketoacid CoA transferase beta subunit</fullName>
    </submittedName>
</protein>
<dbReference type="SMART" id="SM00882">
    <property type="entry name" value="CoA_trans"/>
    <property type="match status" value="1"/>
</dbReference>
<dbReference type="InterPro" id="IPR004165">
    <property type="entry name" value="CoA_trans_fam_I"/>
</dbReference>
<comment type="caution">
    <text evidence="3">The sequence shown here is derived from an EMBL/GenBank/DDBJ whole genome shotgun (WGS) entry which is preliminary data.</text>
</comment>
<keyword evidence="4" id="KW-1185">Reference proteome</keyword>
<dbReference type="AlphaFoldDB" id="A0A852ZWM9"/>
<evidence type="ECO:0000313" key="4">
    <source>
        <dbReference type="Proteomes" id="UP000567795"/>
    </source>
</evidence>
<name>A0A852ZWM9_9ACTN</name>
<dbReference type="Gene3D" id="3.40.1080.10">
    <property type="entry name" value="Glutaconate Coenzyme A-transferase"/>
    <property type="match status" value="1"/>
</dbReference>
<evidence type="ECO:0000256" key="2">
    <source>
        <dbReference type="SAM" id="MobiDB-lite"/>
    </source>
</evidence>
<dbReference type="PANTHER" id="PTHR43293">
    <property type="entry name" value="ACETATE COA-TRANSFERASE YDIF"/>
    <property type="match status" value="1"/>
</dbReference>
<accession>A0A852ZWM9</accession>
<keyword evidence="3" id="KW-0808">Transferase</keyword>
<dbReference type="Proteomes" id="UP000567795">
    <property type="component" value="Unassembled WGS sequence"/>
</dbReference>
<dbReference type="InterPro" id="IPR037171">
    <property type="entry name" value="NagB/RpiA_transferase-like"/>
</dbReference>
<dbReference type="SUPFAM" id="SSF100950">
    <property type="entry name" value="NagB/RpiA/CoA transferase-like"/>
    <property type="match status" value="1"/>
</dbReference>
<dbReference type="PANTHER" id="PTHR43293:SF3">
    <property type="entry name" value="CHOLESTEROL RING-CLEAVING HYDROLASE IPDB SUBUNIT"/>
    <property type="match status" value="1"/>
</dbReference>
<sequence>MTATVSGNPEPGFTPDELMTVNAARALAGATTCFVGIGLPSTAANLARRTHNTDLILIYESGTIGSKPTRLPLSIGDGELADTADAVVSVPEIFNYWLQAGRIDVGFLGAAQVDAHGNINTTLVDRGPGRPSGRLPGAGGAPEIAANCGRVLMVLRHTTRNFVPRLDFVTTVGHGSGPGDRARLGLRGAGPTAVITDLGILTPDPATAELTLTHLHPGVTVERVRAATGWDLEVARTLTTTEPPTTAELDALRALRAAGKDDQR</sequence>
<feature type="region of interest" description="Disordered" evidence="2">
    <location>
        <begin position="122"/>
        <end position="141"/>
    </location>
</feature>